<dbReference type="EMBL" id="MDET01000060">
    <property type="protein sequence ID" value="OQM73283.1"/>
    <property type="molecule type" value="Genomic_DNA"/>
</dbReference>
<evidence type="ECO:0000256" key="1">
    <source>
        <dbReference type="SAM" id="MobiDB-lite"/>
    </source>
</evidence>
<accession>A0A1V8RJL8</accession>
<dbReference type="SUPFAM" id="SSF46955">
    <property type="entry name" value="Putative DNA-binding domain"/>
    <property type="match status" value="1"/>
</dbReference>
<protein>
    <submittedName>
        <fullName evidence="3">Transcriptional regulator</fullName>
    </submittedName>
</protein>
<reference evidence="3 4" key="1">
    <citation type="journal article" date="2016" name="Int. J. Syst. Evol. Microbiol.">
        <title>Pseudaminobacter manganicus sp. nov., isolated from sludge of a manganese mine.</title>
        <authorList>
            <person name="Li J."/>
            <person name="Huang J."/>
            <person name="Liao S."/>
            <person name="Wang G."/>
        </authorList>
    </citation>
    <scope>NUCLEOTIDE SEQUENCE [LARGE SCALE GENOMIC DNA]</scope>
    <source>
        <strain evidence="3 4">JH-7</strain>
    </source>
</reference>
<evidence type="ECO:0000313" key="3">
    <source>
        <dbReference type="EMBL" id="OQM73283.1"/>
    </source>
</evidence>
<evidence type="ECO:0000259" key="2">
    <source>
        <dbReference type="Pfam" id="PF12728"/>
    </source>
</evidence>
<keyword evidence="4" id="KW-1185">Reference proteome</keyword>
<feature type="region of interest" description="Disordered" evidence="1">
    <location>
        <begin position="63"/>
        <end position="93"/>
    </location>
</feature>
<dbReference type="InterPro" id="IPR041657">
    <property type="entry name" value="HTH_17"/>
</dbReference>
<evidence type="ECO:0000313" key="4">
    <source>
        <dbReference type="Proteomes" id="UP000191905"/>
    </source>
</evidence>
<dbReference type="OrthoDB" id="9806994at2"/>
<proteinExistence type="predicted"/>
<dbReference type="RefSeq" id="WP_080921898.1">
    <property type="nucleotide sequence ID" value="NZ_MDET01000060.1"/>
</dbReference>
<gene>
    <name evidence="3" type="ORF">BFN67_09880</name>
</gene>
<sequence>MRPETTALPPRYLRTKEAAEFLSLSARTLEKHRTYGTGPAYRKLGGRVVYAVDDLETWAERGAVTSTSDPRGSVLPAKRQPPTTDRVAGRFAR</sequence>
<name>A0A1V8RJL8_9HYPH</name>
<dbReference type="InterPro" id="IPR009061">
    <property type="entry name" value="DNA-bd_dom_put_sf"/>
</dbReference>
<feature type="domain" description="Helix-turn-helix" evidence="2">
    <location>
        <begin position="12"/>
        <end position="62"/>
    </location>
</feature>
<dbReference type="Pfam" id="PF12728">
    <property type="entry name" value="HTH_17"/>
    <property type="match status" value="1"/>
</dbReference>
<dbReference type="AlphaFoldDB" id="A0A1V8RJL8"/>
<organism evidence="3 4">
    <name type="scientific">Manganibacter manganicus</name>
    <dbReference type="NCBI Taxonomy" id="1873176"/>
    <lineage>
        <taxon>Bacteria</taxon>
        <taxon>Pseudomonadati</taxon>
        <taxon>Pseudomonadota</taxon>
        <taxon>Alphaproteobacteria</taxon>
        <taxon>Hyphomicrobiales</taxon>
        <taxon>Phyllobacteriaceae</taxon>
        <taxon>Manganibacter</taxon>
    </lineage>
</organism>
<dbReference type="STRING" id="1873176.BFN67_09880"/>
<dbReference type="Proteomes" id="UP000191905">
    <property type="component" value="Unassembled WGS sequence"/>
</dbReference>
<comment type="caution">
    <text evidence="3">The sequence shown here is derived from an EMBL/GenBank/DDBJ whole genome shotgun (WGS) entry which is preliminary data.</text>
</comment>